<dbReference type="EMBL" id="NPIC01000004">
    <property type="protein sequence ID" value="RDL36868.1"/>
    <property type="molecule type" value="Genomic_DNA"/>
</dbReference>
<evidence type="ECO:0000313" key="2">
    <source>
        <dbReference type="EMBL" id="RDL36868.1"/>
    </source>
</evidence>
<organism evidence="2 3">
    <name type="scientific">Venustampulla echinocandica</name>
    <dbReference type="NCBI Taxonomy" id="2656787"/>
    <lineage>
        <taxon>Eukaryota</taxon>
        <taxon>Fungi</taxon>
        <taxon>Dikarya</taxon>
        <taxon>Ascomycota</taxon>
        <taxon>Pezizomycotina</taxon>
        <taxon>Leotiomycetes</taxon>
        <taxon>Helotiales</taxon>
        <taxon>Pleuroascaceae</taxon>
        <taxon>Venustampulla</taxon>
    </lineage>
</organism>
<evidence type="ECO:0000259" key="1">
    <source>
        <dbReference type="Pfam" id="PF01636"/>
    </source>
</evidence>
<dbReference type="InterPro" id="IPR002575">
    <property type="entry name" value="Aminoglycoside_PTrfase"/>
</dbReference>
<dbReference type="PANTHER" id="PTHR36091">
    <property type="entry name" value="ALTERED INHERITANCE OF MITOCHONDRIA PROTEIN 9, MITOCHONDRIAL"/>
    <property type="match status" value="1"/>
</dbReference>
<sequence>MALRAVAEDGTIKDILEADLYRHTPYRWVYNEAHNIAVRYLKFNLSELVEAAIKVAHDNGARACVEVLKCKEGLNSKAFLLKMDNGSVIFAKLPNPCAGPAFYTTASEVATRTFLREALKFPVPRILAWSSNAENPVGAEYILEELALGEPLWNLWPDLEKLPMKPRIDIIEQVVELERSVAQLKFSSHGYIYFKKDYPQGTDLKTGDPPDSAIPLAVLEGYCFGPLVERGLWKANQTQPRPECGPYLNALEFVKERGRYEKTYVEEHGCQRMNYARVPRGLEDPRDMLELLDRYEKLALAMISPSVPEDLNASTLWHPDLHLQNIFIDPATMKITSVIDW</sequence>
<protein>
    <recommendedName>
        <fullName evidence="1">Aminoglycoside phosphotransferase domain-containing protein</fullName>
    </recommendedName>
</protein>
<name>A0A370TMY2_9HELO</name>
<dbReference type="AlphaFoldDB" id="A0A370TMY2"/>
<reference evidence="2 3" key="1">
    <citation type="journal article" date="2018" name="IMA Fungus">
        <title>IMA Genome-F 9: Draft genome sequence of Annulohypoxylon stygium, Aspergillus mulundensis, Berkeleyomyces basicola (syn. Thielaviopsis basicola), Ceratocystis smalleyi, two Cercospora beticola strains, Coleophoma cylindrospora, Fusarium fracticaudum, Phialophora cf. hyalina, and Morchella septimelata.</title>
        <authorList>
            <person name="Wingfield B.D."/>
            <person name="Bills G.F."/>
            <person name="Dong Y."/>
            <person name="Huang W."/>
            <person name="Nel W.J."/>
            <person name="Swalarsk-Parry B.S."/>
            <person name="Vaghefi N."/>
            <person name="Wilken P.M."/>
            <person name="An Z."/>
            <person name="de Beer Z.W."/>
            <person name="De Vos L."/>
            <person name="Chen L."/>
            <person name="Duong T.A."/>
            <person name="Gao Y."/>
            <person name="Hammerbacher A."/>
            <person name="Kikkert J.R."/>
            <person name="Li Y."/>
            <person name="Li H."/>
            <person name="Li K."/>
            <person name="Li Q."/>
            <person name="Liu X."/>
            <person name="Ma X."/>
            <person name="Naidoo K."/>
            <person name="Pethybridge S.J."/>
            <person name="Sun J."/>
            <person name="Steenkamp E.T."/>
            <person name="van der Nest M.A."/>
            <person name="van Wyk S."/>
            <person name="Wingfield M.J."/>
            <person name="Xiong C."/>
            <person name="Yue Q."/>
            <person name="Zhang X."/>
        </authorList>
    </citation>
    <scope>NUCLEOTIDE SEQUENCE [LARGE SCALE GENOMIC DNA]</scope>
    <source>
        <strain evidence="2 3">BP 5553</strain>
    </source>
</reference>
<dbReference type="GO" id="GO:0005739">
    <property type="term" value="C:mitochondrion"/>
    <property type="evidence" value="ECO:0007669"/>
    <property type="project" value="TreeGrafter"/>
</dbReference>
<dbReference type="InterPro" id="IPR011009">
    <property type="entry name" value="Kinase-like_dom_sf"/>
</dbReference>
<dbReference type="GeneID" id="43599069"/>
<dbReference type="InterPro" id="IPR051035">
    <property type="entry name" value="Mito_inheritance_9"/>
</dbReference>
<proteinExistence type="predicted"/>
<dbReference type="PANTHER" id="PTHR36091:SF2">
    <property type="entry name" value="AMINOGLYCOSIDE PHOSPHOTRANSFERASE DOMAIN-CONTAINING PROTEIN"/>
    <property type="match status" value="1"/>
</dbReference>
<keyword evidence="3" id="KW-1185">Reference proteome</keyword>
<comment type="caution">
    <text evidence="2">The sequence shown here is derived from an EMBL/GenBank/DDBJ whole genome shotgun (WGS) entry which is preliminary data.</text>
</comment>
<dbReference type="RefSeq" id="XP_031869524.1">
    <property type="nucleotide sequence ID" value="XM_032014843.1"/>
</dbReference>
<accession>A0A370TMY2</accession>
<dbReference type="Pfam" id="PF01636">
    <property type="entry name" value="APH"/>
    <property type="match status" value="1"/>
</dbReference>
<dbReference type="SUPFAM" id="SSF56112">
    <property type="entry name" value="Protein kinase-like (PK-like)"/>
    <property type="match status" value="1"/>
</dbReference>
<feature type="domain" description="Aminoglycoside phosphotransferase" evidence="1">
    <location>
        <begin position="91"/>
        <end position="341"/>
    </location>
</feature>
<gene>
    <name evidence="2" type="ORF">BP5553_06220</name>
</gene>
<dbReference type="Proteomes" id="UP000254866">
    <property type="component" value="Unassembled WGS sequence"/>
</dbReference>
<dbReference type="OrthoDB" id="2968323at2759"/>
<evidence type="ECO:0000313" key="3">
    <source>
        <dbReference type="Proteomes" id="UP000254866"/>
    </source>
</evidence>